<comment type="caution">
    <text evidence="2">The sequence shown here is derived from an EMBL/GenBank/DDBJ whole genome shotgun (WGS) entry which is preliminary data.</text>
</comment>
<keyword evidence="3" id="KW-1185">Reference proteome</keyword>
<dbReference type="RefSeq" id="WP_334481571.1">
    <property type="nucleotide sequence ID" value="NZ_JAZHRV010000001.1"/>
</dbReference>
<gene>
    <name evidence="2" type="ORF">V1286_003785</name>
</gene>
<organism evidence="2 3">
    <name type="scientific">Bradyrhizobium algeriense</name>
    <dbReference type="NCBI Taxonomy" id="634784"/>
    <lineage>
        <taxon>Bacteria</taxon>
        <taxon>Pseudomonadati</taxon>
        <taxon>Pseudomonadota</taxon>
        <taxon>Alphaproteobacteria</taxon>
        <taxon>Hyphomicrobiales</taxon>
        <taxon>Nitrobacteraceae</taxon>
        <taxon>Bradyrhizobium</taxon>
    </lineage>
</organism>
<proteinExistence type="predicted"/>
<dbReference type="Proteomes" id="UP001364224">
    <property type="component" value="Unassembled WGS sequence"/>
</dbReference>
<feature type="signal peptide" evidence="1">
    <location>
        <begin position="1"/>
        <end position="21"/>
    </location>
</feature>
<evidence type="ECO:0000313" key="2">
    <source>
        <dbReference type="EMBL" id="MEH2556256.1"/>
    </source>
</evidence>
<dbReference type="EMBL" id="JAZHRV010000001">
    <property type="protein sequence ID" value="MEH2556256.1"/>
    <property type="molecule type" value="Genomic_DNA"/>
</dbReference>
<evidence type="ECO:0008006" key="4">
    <source>
        <dbReference type="Google" id="ProtNLM"/>
    </source>
</evidence>
<keyword evidence="1" id="KW-0732">Signal</keyword>
<sequence>MLKPLAAASVLLFVFSVEANARPTHRHHGHRGWCGSYLSKYLGKPDRRLALARSWASEGMNAGGPGIGVVVVWAHHVGIITGQTPDGQWIVHSGNDGGAVRTRARSLARAIAFRRV</sequence>
<name>A0ABU8BCH6_9BRAD</name>
<accession>A0ABU8BCH6</accession>
<evidence type="ECO:0000256" key="1">
    <source>
        <dbReference type="SAM" id="SignalP"/>
    </source>
</evidence>
<reference evidence="2 3" key="1">
    <citation type="submission" date="2024-02" db="EMBL/GenBank/DDBJ databases">
        <title>Adaptive strategies in a cosmopolitan and abundant soil bacterium.</title>
        <authorList>
            <person name="Carini P."/>
        </authorList>
    </citation>
    <scope>NUCLEOTIDE SEQUENCE [LARGE SCALE GENOMIC DNA]</scope>
    <source>
        <strain evidence="2 3">AZCC 1608</strain>
    </source>
</reference>
<protein>
    <recommendedName>
        <fullName evidence="4">CHAP domain-containing protein</fullName>
    </recommendedName>
</protein>
<evidence type="ECO:0000313" key="3">
    <source>
        <dbReference type="Proteomes" id="UP001364224"/>
    </source>
</evidence>
<feature type="chain" id="PRO_5045256949" description="CHAP domain-containing protein" evidence="1">
    <location>
        <begin position="22"/>
        <end position="116"/>
    </location>
</feature>